<keyword evidence="5" id="KW-1185">Reference proteome</keyword>
<feature type="region of interest" description="Disordered" evidence="2">
    <location>
        <begin position="300"/>
        <end position="324"/>
    </location>
</feature>
<dbReference type="SUPFAM" id="SSF50156">
    <property type="entry name" value="PDZ domain-like"/>
    <property type="match status" value="1"/>
</dbReference>
<dbReference type="KEGG" id="gtt:GUITHDRAFT_133351"/>
<organism evidence="3">
    <name type="scientific">Guillardia theta (strain CCMP2712)</name>
    <name type="common">Cryptophyte</name>
    <dbReference type="NCBI Taxonomy" id="905079"/>
    <lineage>
        <taxon>Eukaryota</taxon>
        <taxon>Cryptophyceae</taxon>
        <taxon>Pyrenomonadales</taxon>
        <taxon>Geminigeraceae</taxon>
        <taxon>Guillardia</taxon>
    </lineage>
</organism>
<evidence type="ECO:0000256" key="2">
    <source>
        <dbReference type="SAM" id="MobiDB-lite"/>
    </source>
</evidence>
<evidence type="ECO:0000256" key="1">
    <source>
        <dbReference type="SAM" id="Coils"/>
    </source>
</evidence>
<evidence type="ECO:0000313" key="3">
    <source>
        <dbReference type="EMBL" id="EKX52946.1"/>
    </source>
</evidence>
<reference evidence="4" key="3">
    <citation type="submission" date="2016-03" db="UniProtKB">
        <authorList>
            <consortium name="EnsemblProtists"/>
        </authorList>
    </citation>
    <scope>IDENTIFICATION</scope>
</reference>
<feature type="coiled-coil region" evidence="1">
    <location>
        <begin position="415"/>
        <end position="536"/>
    </location>
</feature>
<dbReference type="HOGENOM" id="CLU_499189_0_0_1"/>
<dbReference type="EMBL" id="JH992971">
    <property type="protein sequence ID" value="EKX52946.1"/>
    <property type="molecule type" value="Genomic_DNA"/>
</dbReference>
<dbReference type="GeneID" id="17309591"/>
<proteinExistence type="predicted"/>
<evidence type="ECO:0000313" key="5">
    <source>
        <dbReference type="Proteomes" id="UP000011087"/>
    </source>
</evidence>
<name>L1JWJ5_GUITC</name>
<reference evidence="3 5" key="1">
    <citation type="journal article" date="2012" name="Nature">
        <title>Algal genomes reveal evolutionary mosaicism and the fate of nucleomorphs.</title>
        <authorList>
            <consortium name="DOE Joint Genome Institute"/>
            <person name="Curtis B.A."/>
            <person name="Tanifuji G."/>
            <person name="Burki F."/>
            <person name="Gruber A."/>
            <person name="Irimia M."/>
            <person name="Maruyama S."/>
            <person name="Arias M.C."/>
            <person name="Ball S.G."/>
            <person name="Gile G.H."/>
            <person name="Hirakawa Y."/>
            <person name="Hopkins J.F."/>
            <person name="Kuo A."/>
            <person name="Rensing S.A."/>
            <person name="Schmutz J."/>
            <person name="Symeonidi A."/>
            <person name="Elias M."/>
            <person name="Eveleigh R.J."/>
            <person name="Herman E.K."/>
            <person name="Klute M.J."/>
            <person name="Nakayama T."/>
            <person name="Obornik M."/>
            <person name="Reyes-Prieto A."/>
            <person name="Armbrust E.V."/>
            <person name="Aves S.J."/>
            <person name="Beiko R.G."/>
            <person name="Coutinho P."/>
            <person name="Dacks J.B."/>
            <person name="Durnford D.G."/>
            <person name="Fast N.M."/>
            <person name="Green B.R."/>
            <person name="Grisdale C.J."/>
            <person name="Hempel F."/>
            <person name="Henrissat B."/>
            <person name="Hoppner M.P."/>
            <person name="Ishida K."/>
            <person name="Kim E."/>
            <person name="Koreny L."/>
            <person name="Kroth P.G."/>
            <person name="Liu Y."/>
            <person name="Malik S.B."/>
            <person name="Maier U.G."/>
            <person name="McRose D."/>
            <person name="Mock T."/>
            <person name="Neilson J.A."/>
            <person name="Onodera N.T."/>
            <person name="Poole A.M."/>
            <person name="Pritham E.J."/>
            <person name="Richards T.A."/>
            <person name="Rocap G."/>
            <person name="Roy S.W."/>
            <person name="Sarai C."/>
            <person name="Schaack S."/>
            <person name="Shirato S."/>
            <person name="Slamovits C.H."/>
            <person name="Spencer D.F."/>
            <person name="Suzuki S."/>
            <person name="Worden A.Z."/>
            <person name="Zauner S."/>
            <person name="Barry K."/>
            <person name="Bell C."/>
            <person name="Bharti A.K."/>
            <person name="Crow J.A."/>
            <person name="Grimwood J."/>
            <person name="Kramer R."/>
            <person name="Lindquist E."/>
            <person name="Lucas S."/>
            <person name="Salamov A."/>
            <person name="McFadden G.I."/>
            <person name="Lane C.E."/>
            <person name="Keeling P.J."/>
            <person name="Gray M.W."/>
            <person name="Grigoriev I.V."/>
            <person name="Archibald J.M."/>
        </authorList>
    </citation>
    <scope>NUCLEOTIDE SEQUENCE</scope>
    <source>
        <strain evidence="3 5">CCMP2712</strain>
    </source>
</reference>
<feature type="compositionally biased region" description="Basic and acidic residues" evidence="2">
    <location>
        <begin position="383"/>
        <end position="402"/>
    </location>
</feature>
<accession>L1JWJ5</accession>
<evidence type="ECO:0000313" key="4">
    <source>
        <dbReference type="EnsemblProtists" id="EKX52946"/>
    </source>
</evidence>
<dbReference type="AlphaFoldDB" id="L1JWJ5"/>
<dbReference type="EnsemblProtists" id="EKX52946">
    <property type="protein sequence ID" value="EKX52946"/>
    <property type="gene ID" value="GUITHDRAFT_133351"/>
</dbReference>
<sequence length="546" mass="60687">MAAATASPAGKDMLQQAFATPLAQRMKVRDKLGNMSVTGRRTEQTNGGVISSRMENFLQDGAEVFVGLEGEATSVAVPFYASPMLRTPAPDSGRVMQQVASAYKTFSSMVQHKQSARTPWSAREGGGKPVGVGLHVEQVQMQALLPEGEKLVYSVIAVKDVVEGSFTSMLKVVQPGDFLVAVDGQSTKNRNLDQVHSLLIGGEDTTCVGCFYRKPSGMYFEVPMLRHSTSEHSFEYNHHRNPLLSELTANGQRMAEMSAVKFKEETSLYEIYENIQSSEQTSSPPRAAAAAAAAAASPFSTPLAHRTASPMSSAKGTGDAEELQSPLVLSSPMKIASERVDLFLSHSPSADFGVGGGRGPTAASLAGDEEIEYAMTVIEAANRREQSMTSEDHTRYKRRQEEERDGEMQAMRLKIHSLVESYRRQQETIQSYQNENRKAHMKIQQLEEQTIQHNRDFYEQRSRDSNMEEKLKMVQQDLADLQKAYEQQSEQVSSLTDTTAYQTVEIFRLNEVMRLLDKLSREKDQVVGKLKVLQQEKDRGFFVPLF</sequence>
<reference evidence="5" key="2">
    <citation type="submission" date="2012-11" db="EMBL/GenBank/DDBJ databases">
        <authorList>
            <person name="Kuo A."/>
            <person name="Curtis B.A."/>
            <person name="Tanifuji G."/>
            <person name="Burki F."/>
            <person name="Gruber A."/>
            <person name="Irimia M."/>
            <person name="Maruyama S."/>
            <person name="Arias M.C."/>
            <person name="Ball S.G."/>
            <person name="Gile G.H."/>
            <person name="Hirakawa Y."/>
            <person name="Hopkins J.F."/>
            <person name="Rensing S.A."/>
            <person name="Schmutz J."/>
            <person name="Symeonidi A."/>
            <person name="Elias M."/>
            <person name="Eveleigh R.J."/>
            <person name="Herman E.K."/>
            <person name="Klute M.J."/>
            <person name="Nakayama T."/>
            <person name="Obornik M."/>
            <person name="Reyes-Prieto A."/>
            <person name="Armbrust E.V."/>
            <person name="Aves S.J."/>
            <person name="Beiko R.G."/>
            <person name="Coutinho P."/>
            <person name="Dacks J.B."/>
            <person name="Durnford D.G."/>
            <person name="Fast N.M."/>
            <person name="Green B.R."/>
            <person name="Grisdale C."/>
            <person name="Hempe F."/>
            <person name="Henrissat B."/>
            <person name="Hoppner M.P."/>
            <person name="Ishida K.-I."/>
            <person name="Kim E."/>
            <person name="Koreny L."/>
            <person name="Kroth P.G."/>
            <person name="Liu Y."/>
            <person name="Malik S.-B."/>
            <person name="Maier U.G."/>
            <person name="McRose D."/>
            <person name="Mock T."/>
            <person name="Neilson J.A."/>
            <person name="Onodera N.T."/>
            <person name="Poole A.M."/>
            <person name="Pritham E.J."/>
            <person name="Richards T.A."/>
            <person name="Rocap G."/>
            <person name="Roy S.W."/>
            <person name="Sarai C."/>
            <person name="Schaack S."/>
            <person name="Shirato S."/>
            <person name="Slamovits C.H."/>
            <person name="Spencer D.F."/>
            <person name="Suzuki S."/>
            <person name="Worden A.Z."/>
            <person name="Zauner S."/>
            <person name="Barry K."/>
            <person name="Bell C."/>
            <person name="Bharti A.K."/>
            <person name="Crow J.A."/>
            <person name="Grimwood J."/>
            <person name="Kramer R."/>
            <person name="Lindquist E."/>
            <person name="Lucas S."/>
            <person name="Salamov A."/>
            <person name="McFadden G.I."/>
            <person name="Lane C.E."/>
            <person name="Keeling P.J."/>
            <person name="Gray M.W."/>
            <person name="Grigoriev I.V."/>
            <person name="Archibald J.M."/>
        </authorList>
    </citation>
    <scope>NUCLEOTIDE SEQUENCE</scope>
    <source>
        <strain evidence="5">CCMP2712</strain>
    </source>
</reference>
<dbReference type="Gene3D" id="2.30.42.10">
    <property type="match status" value="1"/>
</dbReference>
<dbReference type="InterPro" id="IPR036034">
    <property type="entry name" value="PDZ_sf"/>
</dbReference>
<dbReference type="Proteomes" id="UP000011087">
    <property type="component" value="Unassembled WGS sequence"/>
</dbReference>
<evidence type="ECO:0008006" key="6">
    <source>
        <dbReference type="Google" id="ProtNLM"/>
    </source>
</evidence>
<dbReference type="RefSeq" id="XP_005839926.1">
    <property type="nucleotide sequence ID" value="XM_005839869.1"/>
</dbReference>
<protein>
    <recommendedName>
        <fullName evidence="6">PDZ domain-containing protein</fullName>
    </recommendedName>
</protein>
<dbReference type="PaxDb" id="55529-EKX52946"/>
<gene>
    <name evidence="3" type="ORF">GUITHDRAFT_133351</name>
</gene>
<feature type="region of interest" description="Disordered" evidence="2">
    <location>
        <begin position="383"/>
        <end position="405"/>
    </location>
</feature>
<keyword evidence="1" id="KW-0175">Coiled coil</keyword>